<name>A0ABP2QWQ9_STRRT</name>
<organism evidence="1 2">
    <name type="scientific">Streptococcus ratti FA-1 = DSM 20564</name>
    <dbReference type="NCBI Taxonomy" id="699248"/>
    <lineage>
        <taxon>Bacteria</taxon>
        <taxon>Bacillati</taxon>
        <taxon>Bacillota</taxon>
        <taxon>Bacilli</taxon>
        <taxon>Lactobacillales</taxon>
        <taxon>Streptococcaceae</taxon>
        <taxon>Streptococcus</taxon>
    </lineage>
</organism>
<comment type="caution">
    <text evidence="1">The sequence shown here is derived from an EMBL/GenBank/DDBJ whole genome shotgun (WGS) entry which is preliminary data.</text>
</comment>
<protein>
    <submittedName>
        <fullName evidence="1">Uncharacterized protein</fullName>
    </submittedName>
</protein>
<keyword evidence="2" id="KW-1185">Reference proteome</keyword>
<proteinExistence type="predicted"/>
<evidence type="ECO:0000313" key="2">
    <source>
        <dbReference type="Proteomes" id="UP000007815"/>
    </source>
</evidence>
<accession>A0ABP2QWQ9</accession>
<dbReference type="Proteomes" id="UP000007815">
    <property type="component" value="Unassembled WGS sequence"/>
</dbReference>
<evidence type="ECO:0000313" key="1">
    <source>
        <dbReference type="EMBL" id="EJN93312.1"/>
    </source>
</evidence>
<sequence length="31" mass="3508">MSTEEKLVKADCDCNFYSSEVLNAVRAKERA</sequence>
<gene>
    <name evidence="1" type="ORF">SRA_02211</name>
</gene>
<reference evidence="1 2" key="1">
    <citation type="submission" date="2009-12" db="EMBL/GenBank/DDBJ databases">
        <authorList>
            <person name="Lefebure T."/>
            <person name="Cornejo O.E."/>
            <person name="Pavinski Bitar P.D."/>
            <person name="Lang P."/>
            <person name="Stanhope M.J."/>
        </authorList>
    </citation>
    <scope>NUCLEOTIDE SEQUENCE [LARGE SCALE GENOMIC DNA]</scope>
    <source>
        <strain evidence="1 2">FA-1</strain>
    </source>
</reference>
<dbReference type="EMBL" id="AJTZ01000005">
    <property type="protein sequence ID" value="EJN93312.1"/>
    <property type="molecule type" value="Genomic_DNA"/>
</dbReference>